<gene>
    <name evidence="9" type="ORF">FSB_LOCUS54362</name>
</gene>
<proteinExistence type="predicted"/>
<organism evidence="9">
    <name type="scientific">Fagus sylvatica</name>
    <name type="common">Beechnut</name>
    <dbReference type="NCBI Taxonomy" id="28930"/>
    <lineage>
        <taxon>Eukaryota</taxon>
        <taxon>Viridiplantae</taxon>
        <taxon>Streptophyta</taxon>
        <taxon>Embryophyta</taxon>
        <taxon>Tracheophyta</taxon>
        <taxon>Spermatophyta</taxon>
        <taxon>Magnoliopsida</taxon>
        <taxon>eudicotyledons</taxon>
        <taxon>Gunneridae</taxon>
        <taxon>Pentapetalae</taxon>
        <taxon>rosids</taxon>
        <taxon>fabids</taxon>
        <taxon>Fagales</taxon>
        <taxon>Fagaceae</taxon>
        <taxon>Fagus</taxon>
    </lineage>
</organism>
<dbReference type="GO" id="GO:0016787">
    <property type="term" value="F:hydrolase activity"/>
    <property type="evidence" value="ECO:0007669"/>
    <property type="project" value="UniProtKB-KW"/>
</dbReference>
<evidence type="ECO:0000256" key="6">
    <source>
        <dbReference type="ARBA" id="ARBA00022918"/>
    </source>
</evidence>
<name>A0A2N9IQP0_FAGSY</name>
<dbReference type="FunFam" id="3.10.20.370:FF:000001">
    <property type="entry name" value="Retrovirus-related Pol polyprotein from transposon 17.6-like protein"/>
    <property type="match status" value="1"/>
</dbReference>
<keyword evidence="5" id="KW-0378">Hydrolase</keyword>
<evidence type="ECO:0000256" key="1">
    <source>
        <dbReference type="ARBA" id="ARBA00022679"/>
    </source>
</evidence>
<dbReference type="AlphaFoldDB" id="A0A2N9IQP0"/>
<feature type="domain" description="Reverse transcriptase RNase H-like" evidence="8">
    <location>
        <begin position="364"/>
        <end position="467"/>
    </location>
</feature>
<keyword evidence="4" id="KW-0255">Endonuclease</keyword>
<reference evidence="9" key="1">
    <citation type="submission" date="2018-02" db="EMBL/GenBank/DDBJ databases">
        <authorList>
            <person name="Cohen D.B."/>
            <person name="Kent A.D."/>
        </authorList>
    </citation>
    <scope>NUCLEOTIDE SEQUENCE</scope>
</reference>
<evidence type="ECO:0000256" key="2">
    <source>
        <dbReference type="ARBA" id="ARBA00022695"/>
    </source>
</evidence>
<evidence type="ECO:0000256" key="5">
    <source>
        <dbReference type="ARBA" id="ARBA00022801"/>
    </source>
</evidence>
<evidence type="ECO:0000259" key="8">
    <source>
        <dbReference type="Pfam" id="PF17917"/>
    </source>
</evidence>
<keyword evidence="2" id="KW-0548">Nucleotidyltransferase</keyword>
<dbReference type="CDD" id="cd09274">
    <property type="entry name" value="RNase_HI_RT_Ty3"/>
    <property type="match status" value="1"/>
</dbReference>
<dbReference type="InterPro" id="IPR043128">
    <property type="entry name" value="Rev_trsase/Diguanyl_cyclase"/>
</dbReference>
<sequence length="689" mass="78282">MAPGSRGVGAVFVHFSGEDSGQTGDQTGSTEPERVPFQRTRARGSTCCEQERLCARRRLFRICGKSELGLVRYGPANRGHRGVFGPFEGSFPIGIPARPRDKFLAIREFHVVHECVLLSNVPGLADQLVASQEDSVRKRGNVGLAQRRAWVREDMILRTGGRRNVPYAKGFGHNSLVSRPFLTRKVRIEALDHSLSHWSRGGQFDPVFGLVNGPVKPWSNLVNLGQTWSNLLSELWEMYPGPRFEGRLGSGCLVLRADTRENPGGKNGVMTLGHVVSSKGIEVDKAKVDLILNLPTPKTVRDVRSFLGHAGFYRRFIKDFSAISRPLCNLLLKESTFEWTESCEVAFKKLVQLLTSAPIMQAPDWSLPFEIMCDASDYAVGAVLGQRKDKKPHVIYYASRTLNSAQMNYTTTEKELLAVVFALDKFRSYLMGTSIVVFTDHAALRYLLSKKDAKARLIRWILLLQEFNLQIKDKKGVENVVADHLSRLTFEEVKEEIPIRDSFPDEQLFAVTETSMVCTHSELSLSQGFIPETWTAQDRRKFFVERWNIELIGPLRPFNFDLKEASELRKFQMSELEELRNEAYISTRHYKERMKLFHDKKIVRKTFEPNQTVLLYDSKLHTFSGKLRTRWDGPYIVKEVFDYGAVVIEDPRDGRILKVNGQRLRPYLGEVVPAEETMSLELPTYGDAS</sequence>
<feature type="region of interest" description="Disordered" evidence="7">
    <location>
        <begin position="16"/>
        <end position="38"/>
    </location>
</feature>
<evidence type="ECO:0000256" key="7">
    <source>
        <dbReference type="SAM" id="MobiDB-lite"/>
    </source>
</evidence>
<dbReference type="Pfam" id="PF17917">
    <property type="entry name" value="RT_RNaseH"/>
    <property type="match status" value="1"/>
</dbReference>
<dbReference type="PANTHER" id="PTHR34072:SF57">
    <property type="entry name" value="RNA-DIRECTED DNA POLYMERASE"/>
    <property type="match status" value="1"/>
</dbReference>
<dbReference type="FunFam" id="3.30.70.270:FF:000020">
    <property type="entry name" value="Transposon Tf2-6 polyprotein-like Protein"/>
    <property type="match status" value="1"/>
</dbReference>
<dbReference type="SUPFAM" id="SSF56672">
    <property type="entry name" value="DNA/RNA polymerases"/>
    <property type="match status" value="1"/>
</dbReference>
<keyword evidence="3" id="KW-0540">Nuclease</keyword>
<dbReference type="PANTHER" id="PTHR34072">
    <property type="entry name" value="ENZYMATIC POLYPROTEIN-RELATED"/>
    <property type="match status" value="1"/>
</dbReference>
<dbReference type="GO" id="GO:0004519">
    <property type="term" value="F:endonuclease activity"/>
    <property type="evidence" value="ECO:0007669"/>
    <property type="project" value="UniProtKB-KW"/>
</dbReference>
<accession>A0A2N9IQP0</accession>
<dbReference type="GO" id="GO:0003964">
    <property type="term" value="F:RNA-directed DNA polymerase activity"/>
    <property type="evidence" value="ECO:0007669"/>
    <property type="project" value="UniProtKB-KW"/>
</dbReference>
<dbReference type="EMBL" id="OIVN01006158">
    <property type="protein sequence ID" value="SPD26480.1"/>
    <property type="molecule type" value="Genomic_DNA"/>
</dbReference>
<dbReference type="InterPro" id="IPR043502">
    <property type="entry name" value="DNA/RNA_pol_sf"/>
</dbReference>
<feature type="compositionally biased region" description="Polar residues" evidence="7">
    <location>
        <begin position="19"/>
        <end position="30"/>
    </location>
</feature>
<evidence type="ECO:0000313" key="9">
    <source>
        <dbReference type="EMBL" id="SPD26480.1"/>
    </source>
</evidence>
<keyword evidence="1" id="KW-0808">Transferase</keyword>
<protein>
    <recommendedName>
        <fullName evidence="8">Reverse transcriptase RNase H-like domain-containing protein</fullName>
    </recommendedName>
</protein>
<dbReference type="InterPro" id="IPR041373">
    <property type="entry name" value="RT_RNaseH"/>
</dbReference>
<evidence type="ECO:0000256" key="4">
    <source>
        <dbReference type="ARBA" id="ARBA00022759"/>
    </source>
</evidence>
<dbReference type="Gene3D" id="3.30.70.270">
    <property type="match status" value="1"/>
</dbReference>
<keyword evidence="6" id="KW-0695">RNA-directed DNA polymerase</keyword>
<evidence type="ECO:0000256" key="3">
    <source>
        <dbReference type="ARBA" id="ARBA00022722"/>
    </source>
</evidence>